<protein>
    <recommendedName>
        <fullName evidence="3">Large ribosomal subunit protein eL14</fullName>
    </recommendedName>
</protein>
<feature type="domain" description="KOW" evidence="4">
    <location>
        <begin position="6"/>
        <end position="35"/>
    </location>
</feature>
<keyword evidence="1 3" id="KW-0689">Ribosomal protein</keyword>
<dbReference type="GO" id="GO:0003735">
    <property type="term" value="F:structural constituent of ribosome"/>
    <property type="evidence" value="ECO:0007669"/>
    <property type="project" value="InterPro"/>
</dbReference>
<keyword evidence="2 3" id="KW-0687">Ribonucleoprotein</keyword>
<dbReference type="InterPro" id="IPR005824">
    <property type="entry name" value="KOW"/>
</dbReference>
<comment type="caution">
    <text evidence="5">The sequence shown here is derived from an EMBL/GenBank/DDBJ whole genome shotgun (WGS) entry which is preliminary data.</text>
</comment>
<dbReference type="NCBIfam" id="NF003320">
    <property type="entry name" value="PRK04333.1"/>
    <property type="match status" value="1"/>
</dbReference>
<evidence type="ECO:0000256" key="1">
    <source>
        <dbReference type="ARBA" id="ARBA00022980"/>
    </source>
</evidence>
<dbReference type="GO" id="GO:0006412">
    <property type="term" value="P:translation"/>
    <property type="evidence" value="ECO:0007669"/>
    <property type="project" value="UniProtKB-UniRule"/>
</dbReference>
<dbReference type="GO" id="GO:1990904">
    <property type="term" value="C:ribonucleoprotein complex"/>
    <property type="evidence" value="ECO:0007669"/>
    <property type="project" value="UniProtKB-KW"/>
</dbReference>
<dbReference type="SUPFAM" id="SSF50104">
    <property type="entry name" value="Translation proteins SH3-like domain"/>
    <property type="match status" value="1"/>
</dbReference>
<dbReference type="HAMAP" id="MF_00721">
    <property type="entry name" value="Ribosomal_eL14"/>
    <property type="match status" value="1"/>
</dbReference>
<comment type="similarity">
    <text evidence="3">Belongs to the eukaryotic ribosomal protein eL14 family.</text>
</comment>
<evidence type="ECO:0000256" key="3">
    <source>
        <dbReference type="HAMAP-Rule" id="MF_00721"/>
    </source>
</evidence>
<dbReference type="CDD" id="cd23702">
    <property type="entry name" value="eL14"/>
    <property type="match status" value="1"/>
</dbReference>
<dbReference type="InterPro" id="IPR008991">
    <property type="entry name" value="Translation_prot_SH3-like_sf"/>
</dbReference>
<gene>
    <name evidence="3" type="primary">rpl14e</name>
    <name evidence="5" type="ORF">C7452_1571</name>
</gene>
<dbReference type="EMBL" id="QREL01000003">
    <property type="protein sequence ID" value="REE25222.1"/>
    <property type="molecule type" value="Genomic_DNA"/>
</dbReference>
<evidence type="ECO:0000313" key="5">
    <source>
        <dbReference type="EMBL" id="REE25222.1"/>
    </source>
</evidence>
<organism evidence="5 6">
    <name type="scientific">Methanothermobacter defluvii</name>
    <dbReference type="NCBI Taxonomy" id="49339"/>
    <lineage>
        <taxon>Archaea</taxon>
        <taxon>Methanobacteriati</taxon>
        <taxon>Methanobacteriota</taxon>
        <taxon>Methanomada group</taxon>
        <taxon>Methanobacteria</taxon>
        <taxon>Methanobacteriales</taxon>
        <taxon>Methanobacteriaceae</taxon>
        <taxon>Methanothermobacter</taxon>
    </lineage>
</organism>
<dbReference type="GO" id="GO:0005840">
    <property type="term" value="C:ribosome"/>
    <property type="evidence" value="ECO:0007669"/>
    <property type="project" value="UniProtKB-KW"/>
</dbReference>
<dbReference type="Proteomes" id="UP000256864">
    <property type="component" value="Unassembled WGS sequence"/>
</dbReference>
<proteinExistence type="inferred from homology"/>
<name>A0A371NAL9_9EURY</name>
<sequence length="75" mass="8396">MAAIEVGRVCVKTAGREAGEKCVILDIIDKNFVEVVGVNVKNRRCNVSHLEPTENKIELKSDDIEEIKKELESLE</sequence>
<evidence type="ECO:0000256" key="2">
    <source>
        <dbReference type="ARBA" id="ARBA00023274"/>
    </source>
</evidence>
<keyword evidence="6" id="KW-1185">Reference proteome</keyword>
<dbReference type="InterPro" id="IPR014722">
    <property type="entry name" value="Rib_uL2_dom2"/>
</dbReference>
<dbReference type="AlphaFoldDB" id="A0A371NAL9"/>
<dbReference type="RefSeq" id="WP_115892765.1">
    <property type="nucleotide sequence ID" value="NZ_QREL01000003.1"/>
</dbReference>
<dbReference type="InterPro" id="IPR023651">
    <property type="entry name" value="Ribosomal_eL14_arc"/>
</dbReference>
<dbReference type="GeneID" id="82296529"/>
<evidence type="ECO:0000259" key="4">
    <source>
        <dbReference type="Pfam" id="PF00467"/>
    </source>
</evidence>
<reference evidence="5 6" key="1">
    <citation type="submission" date="2018-07" db="EMBL/GenBank/DDBJ databases">
        <title>Genomic Encyclopedia of Type Strains, Phase IV (KMG-IV): sequencing the most valuable type-strain genomes for metagenomic binning, comparative biology and taxonomic classification.</title>
        <authorList>
            <person name="Goeker M."/>
        </authorList>
    </citation>
    <scope>NUCLEOTIDE SEQUENCE [LARGE SCALE GENOMIC DNA]</scope>
    <source>
        <strain evidence="5 6">DSM 7466</strain>
    </source>
</reference>
<evidence type="ECO:0000313" key="6">
    <source>
        <dbReference type="Proteomes" id="UP000256864"/>
    </source>
</evidence>
<dbReference type="Pfam" id="PF00467">
    <property type="entry name" value="KOW"/>
    <property type="match status" value="1"/>
</dbReference>
<dbReference type="Gene3D" id="2.30.30.30">
    <property type="match status" value="1"/>
</dbReference>
<accession>A0A371NAL9</accession>